<keyword evidence="6" id="KW-0812">Transmembrane</keyword>
<evidence type="ECO:0000256" key="3">
    <source>
        <dbReference type="PROSITE-ProRule" id="PRU00221"/>
    </source>
</evidence>
<dbReference type="AlphaFoldDB" id="A0A935CBK2"/>
<keyword evidence="9" id="KW-1185">Reference proteome</keyword>
<feature type="domain" description="Novel STAND NTPase 1" evidence="7">
    <location>
        <begin position="23"/>
        <end position="442"/>
    </location>
</feature>
<dbReference type="InterPro" id="IPR027417">
    <property type="entry name" value="P-loop_NTPase"/>
</dbReference>
<evidence type="ECO:0000256" key="5">
    <source>
        <dbReference type="SAM" id="MobiDB-lite"/>
    </source>
</evidence>
<dbReference type="InterPro" id="IPR019775">
    <property type="entry name" value="WD40_repeat_CS"/>
</dbReference>
<dbReference type="RefSeq" id="WP_201432819.1">
    <property type="nucleotide sequence ID" value="NZ_JAEQBW010000014.1"/>
</dbReference>
<dbReference type="InterPro" id="IPR001680">
    <property type="entry name" value="WD40_rpt"/>
</dbReference>
<gene>
    <name evidence="8" type="ORF">JKA74_18945</name>
</gene>
<dbReference type="InterPro" id="IPR049052">
    <property type="entry name" value="nSTAND1"/>
</dbReference>
<keyword evidence="2" id="KW-0677">Repeat</keyword>
<evidence type="ECO:0000256" key="4">
    <source>
        <dbReference type="SAM" id="Coils"/>
    </source>
</evidence>
<evidence type="ECO:0000259" key="7">
    <source>
        <dbReference type="Pfam" id="PF20703"/>
    </source>
</evidence>
<reference evidence="8" key="1">
    <citation type="submission" date="2021-01" db="EMBL/GenBank/DDBJ databases">
        <title>Marivirga aurantiaca sp. nov., isolated from intertidal surface sediments.</title>
        <authorList>
            <person name="Zhang M."/>
        </authorList>
    </citation>
    <scope>NUCLEOTIDE SEQUENCE</scope>
    <source>
        <strain evidence="8">S37H4</strain>
    </source>
</reference>
<keyword evidence="1 3" id="KW-0853">WD repeat</keyword>
<name>A0A935CBK2_9BACT</name>
<keyword evidence="6" id="KW-1133">Transmembrane helix</keyword>
<dbReference type="Pfam" id="PF20703">
    <property type="entry name" value="nSTAND1"/>
    <property type="match status" value="1"/>
</dbReference>
<dbReference type="PROSITE" id="PS00678">
    <property type="entry name" value="WD_REPEATS_1"/>
    <property type="match status" value="1"/>
</dbReference>
<evidence type="ECO:0000313" key="9">
    <source>
        <dbReference type="Proteomes" id="UP000611723"/>
    </source>
</evidence>
<proteinExistence type="predicted"/>
<organism evidence="8 9">
    <name type="scientific">Marivirga aurantiaca</name>
    <dbReference type="NCBI Taxonomy" id="2802615"/>
    <lineage>
        <taxon>Bacteria</taxon>
        <taxon>Pseudomonadati</taxon>
        <taxon>Bacteroidota</taxon>
        <taxon>Cytophagia</taxon>
        <taxon>Cytophagales</taxon>
        <taxon>Marivirgaceae</taxon>
        <taxon>Marivirga</taxon>
    </lineage>
</organism>
<feature type="transmembrane region" description="Helical" evidence="6">
    <location>
        <begin position="509"/>
        <end position="530"/>
    </location>
</feature>
<evidence type="ECO:0000256" key="6">
    <source>
        <dbReference type="SAM" id="Phobius"/>
    </source>
</evidence>
<dbReference type="Proteomes" id="UP000611723">
    <property type="component" value="Unassembled WGS sequence"/>
</dbReference>
<evidence type="ECO:0000256" key="2">
    <source>
        <dbReference type="ARBA" id="ARBA00022737"/>
    </source>
</evidence>
<accession>A0A935CBK2</accession>
<dbReference type="PANTHER" id="PTHR19879:SF9">
    <property type="entry name" value="TRANSCRIPTION INITIATION FACTOR TFIID SUBUNIT 5"/>
    <property type="match status" value="1"/>
</dbReference>
<dbReference type="SMART" id="SM00320">
    <property type="entry name" value="WD40"/>
    <property type="match status" value="3"/>
</dbReference>
<dbReference type="SUPFAM" id="SSF52540">
    <property type="entry name" value="P-loop containing nucleoside triphosphate hydrolases"/>
    <property type="match status" value="2"/>
</dbReference>
<sequence>MKDQTKHTATEVSLAKPGKQLNPFPGLRPFKIEESHLFFGREGQSDEVLLKLSKHRFVGVIGPSGSGKSSFIYCGVLPILYGGFLTGKSTDWEVVVTRPGAAPIDNLAQALINTQHSAQEVTEEDKKIKKTIVSSMLRSSSLGLVETIMQMKRSSDINYLILVDQFEELFRFKDPSNLQSINETLAFINLLMEAINYADAPIYVAITMRSDFIGECSQFPELTRQINDSQYLIPQMTREQKRRAITGPVAVGNAEIAPRLVQQLLNDLGDNPDQLPILQHALMRTWDYWGHFKDYKEEPLDIKHYEAIGTMSEALSMHANEAFDELNDEQQRICEYLFKAITEKRGGSYGIRRPTQLSEIAAIADASEENIIEVIEKFRDPSRSLLTPQFGVPLSSDSIIDISHESIMRIWSRLKNWVNDEADAVNMYKRLADAAEMYQQGKTSLWRPPDLQLAVNWREKHNPTLIWGQRYHPAYERTVSFLEHSEEEFAIEQRAKELQQKRRLRTARVTALIMGAATVICFLFLIYAFYQQTEAKRAELLARQQEQIAIENAELAEKEKERANVQRSLADERKEEAEKAYMEAQRERDNAEKAALLAEERRIFAEEQEGKASQSAIDARKAEEKAKLQQKYAEDEKARADQLRYLAIANAIAVKSVQLNDKELKGLLAQQAYIFDKRYNNYRFDAEIYDGLYYALKSFEHPLTAKLQGHEKSAKVVIAGPTDEAFFSAGSKGSILKWSKQAEVWVADTIAGKRTRRVVKSLIYDEQNNILYAAGQFVKENGTSIIEKYNLNNKNPKPEEIAGVSGSFVKMRMGNNSLLVLDEAGLSIKKITKNQPQEIYKSPIKINDFDYDASKNVIWMGTETGQLVQVNLVNGTDSVFFKNPVAISAVELKYSFIGVGDIRGSLKLFSDNEFRDYNELTGHEGGIDKIKISEDAAFMLSSGKDKTTRVWNLSEITRQPIVLADHKDWVWSTDFSKNMEYIFSASEDGEIHIWPFSIDQMGAQLCNELERNMTNIEWATFVASDLVYEKTCSDSHISQRTDDK</sequence>
<dbReference type="InterPro" id="IPR015943">
    <property type="entry name" value="WD40/YVTN_repeat-like_dom_sf"/>
</dbReference>
<feature type="repeat" description="WD" evidence="3">
    <location>
        <begin position="920"/>
        <end position="954"/>
    </location>
</feature>
<dbReference type="PROSITE" id="PS50082">
    <property type="entry name" value="WD_REPEATS_2"/>
    <property type="match status" value="2"/>
</dbReference>
<keyword evidence="6" id="KW-0472">Membrane</keyword>
<dbReference type="Gene3D" id="3.40.50.300">
    <property type="entry name" value="P-loop containing nucleotide triphosphate hydrolases"/>
    <property type="match status" value="1"/>
</dbReference>
<dbReference type="SUPFAM" id="SSF50978">
    <property type="entry name" value="WD40 repeat-like"/>
    <property type="match status" value="1"/>
</dbReference>
<feature type="coiled-coil region" evidence="4">
    <location>
        <begin position="541"/>
        <end position="608"/>
    </location>
</feature>
<feature type="region of interest" description="Disordered" evidence="5">
    <location>
        <begin position="1"/>
        <end position="20"/>
    </location>
</feature>
<dbReference type="Pfam" id="PF00400">
    <property type="entry name" value="WD40"/>
    <property type="match status" value="2"/>
</dbReference>
<evidence type="ECO:0000313" key="8">
    <source>
        <dbReference type="EMBL" id="MBK6267129.1"/>
    </source>
</evidence>
<dbReference type="EMBL" id="JAEQBW010000014">
    <property type="protein sequence ID" value="MBK6267129.1"/>
    <property type="molecule type" value="Genomic_DNA"/>
</dbReference>
<keyword evidence="4" id="KW-0175">Coiled coil</keyword>
<dbReference type="PROSITE" id="PS50294">
    <property type="entry name" value="WD_REPEATS_REGION"/>
    <property type="match status" value="2"/>
</dbReference>
<dbReference type="PANTHER" id="PTHR19879">
    <property type="entry name" value="TRANSCRIPTION INITIATION FACTOR TFIID"/>
    <property type="match status" value="1"/>
</dbReference>
<protein>
    <submittedName>
        <fullName evidence="8">High-affnity carbon uptake protein Hat/HatR</fullName>
    </submittedName>
</protein>
<comment type="caution">
    <text evidence="8">The sequence shown here is derived from an EMBL/GenBank/DDBJ whole genome shotgun (WGS) entry which is preliminary data.</text>
</comment>
<dbReference type="InterPro" id="IPR036322">
    <property type="entry name" value="WD40_repeat_dom_sf"/>
</dbReference>
<feature type="repeat" description="WD" evidence="3">
    <location>
        <begin position="963"/>
        <end position="994"/>
    </location>
</feature>
<evidence type="ECO:0000256" key="1">
    <source>
        <dbReference type="ARBA" id="ARBA00022574"/>
    </source>
</evidence>
<dbReference type="Gene3D" id="2.130.10.10">
    <property type="entry name" value="YVTN repeat-like/Quinoprotein amine dehydrogenase"/>
    <property type="match status" value="1"/>
</dbReference>